<dbReference type="Pfam" id="PF07929">
    <property type="entry name" value="PRiA4_ORF3"/>
    <property type="match status" value="1"/>
</dbReference>
<feature type="domain" description="Plasmid pRiA4b Orf3-like" evidence="1">
    <location>
        <begin position="8"/>
        <end position="174"/>
    </location>
</feature>
<evidence type="ECO:0000259" key="1">
    <source>
        <dbReference type="Pfam" id="PF07929"/>
    </source>
</evidence>
<accession>A0AAU8J8T0</accession>
<dbReference type="InterPro" id="IPR024047">
    <property type="entry name" value="MM3350-like_sf"/>
</dbReference>
<dbReference type="InterPro" id="IPR012912">
    <property type="entry name" value="Plasmid_pRiA4b_Orf3-like"/>
</dbReference>
<organism evidence="2">
    <name type="scientific">Planktothricoides raciborskii GIHE-MW2</name>
    <dbReference type="NCBI Taxonomy" id="2792601"/>
    <lineage>
        <taxon>Bacteria</taxon>
        <taxon>Bacillati</taxon>
        <taxon>Cyanobacteriota</taxon>
        <taxon>Cyanophyceae</taxon>
        <taxon>Oscillatoriophycideae</taxon>
        <taxon>Oscillatoriales</taxon>
        <taxon>Oscillatoriaceae</taxon>
        <taxon>Planktothricoides</taxon>
    </lineage>
</organism>
<dbReference type="PANTHER" id="PTHR41878">
    <property type="entry name" value="LEXA REPRESSOR-RELATED"/>
    <property type="match status" value="1"/>
</dbReference>
<proteinExistence type="predicted"/>
<dbReference type="PANTHER" id="PTHR41878:SF1">
    <property type="entry name" value="TNPR PROTEIN"/>
    <property type="match status" value="1"/>
</dbReference>
<evidence type="ECO:0000313" key="2">
    <source>
        <dbReference type="EMBL" id="XCM35553.1"/>
    </source>
</evidence>
<protein>
    <submittedName>
        <fullName evidence="2">Plasmid pRiA4b ORF-3 family protein</fullName>
    </submittedName>
</protein>
<dbReference type="RefSeq" id="WP_054465487.1">
    <property type="nucleotide sequence ID" value="NZ_CP159837.1"/>
</dbReference>
<gene>
    <name evidence="2" type="ORF">ABWT76_004243</name>
</gene>
<sequence>MKTDSEFIYQIQVTLKDSDPPIWRRIQVPSHITLYRLQRVMQIVMGWENSHLHEFIINGTSYGESHPEYGLEMKTERRAKLDDLVPTENTEFIYKYNLDEEWEHLMLVEKILAPTPKVHYPLCLEGERACPPEDCGGILGYKDLLEILQNPEDPEYESTVEWLGDFDPNAFDLEAINHELKHIR</sequence>
<reference evidence="2" key="1">
    <citation type="submission" date="2024-07" db="EMBL/GenBank/DDBJ databases">
        <authorList>
            <person name="Kim Y.J."/>
            <person name="Jeong J.Y."/>
        </authorList>
    </citation>
    <scope>NUCLEOTIDE SEQUENCE</scope>
    <source>
        <strain evidence="2">GIHE-MW2</strain>
    </source>
</reference>
<dbReference type="SUPFAM" id="SSF159941">
    <property type="entry name" value="MM3350-like"/>
    <property type="match status" value="1"/>
</dbReference>
<dbReference type="Gene3D" id="3.10.290.30">
    <property type="entry name" value="MM3350-like"/>
    <property type="match status" value="1"/>
</dbReference>
<name>A0AAU8J8T0_9CYAN</name>
<dbReference type="EMBL" id="CP159837">
    <property type="protein sequence ID" value="XCM35553.1"/>
    <property type="molecule type" value="Genomic_DNA"/>
</dbReference>
<dbReference type="AlphaFoldDB" id="A0AAU8J8T0"/>